<name>A0A3M9N8T5_9BACT</name>
<keyword evidence="3" id="KW-1185">Reference proteome</keyword>
<sequence length="94" mass="11048">MHRNNFMIYFLTSKKDKIKKHFFICLLSYSALCPLLFAFCLLPSAFCLLLFAFCLLCPTNTSPCTFSMLLKNNSRHRLRAHLLRNFLVWHLCNA</sequence>
<reference evidence="2 3" key="1">
    <citation type="submission" date="2018-11" db="EMBL/GenBank/DDBJ databases">
        <title>Draft genome sequence of Ferruginibacter sp. BO-59.</title>
        <authorList>
            <person name="Im W.T."/>
        </authorList>
    </citation>
    <scope>NUCLEOTIDE SEQUENCE [LARGE SCALE GENOMIC DNA]</scope>
    <source>
        <strain evidence="2 3">BO-59</strain>
    </source>
</reference>
<accession>A0A3M9N8T5</accession>
<comment type="caution">
    <text evidence="2">The sequence shown here is derived from an EMBL/GenBank/DDBJ whole genome shotgun (WGS) entry which is preliminary data.</text>
</comment>
<keyword evidence="1" id="KW-0812">Transmembrane</keyword>
<keyword evidence="1" id="KW-0472">Membrane</keyword>
<feature type="transmembrane region" description="Helical" evidence="1">
    <location>
        <begin position="48"/>
        <end position="70"/>
    </location>
</feature>
<evidence type="ECO:0000313" key="2">
    <source>
        <dbReference type="EMBL" id="RNI34222.1"/>
    </source>
</evidence>
<dbReference type="EMBL" id="RJJR01000014">
    <property type="protein sequence ID" value="RNI34222.1"/>
    <property type="molecule type" value="Genomic_DNA"/>
</dbReference>
<evidence type="ECO:0000313" key="3">
    <source>
        <dbReference type="Proteomes" id="UP000267223"/>
    </source>
</evidence>
<dbReference type="AlphaFoldDB" id="A0A3M9N8T5"/>
<evidence type="ECO:0000256" key="1">
    <source>
        <dbReference type="SAM" id="Phobius"/>
    </source>
</evidence>
<dbReference type="Proteomes" id="UP000267223">
    <property type="component" value="Unassembled WGS sequence"/>
</dbReference>
<keyword evidence="1" id="KW-1133">Transmembrane helix</keyword>
<proteinExistence type="predicted"/>
<gene>
    <name evidence="2" type="ORF">EFY79_16110</name>
</gene>
<protein>
    <submittedName>
        <fullName evidence="2">Uncharacterized protein</fullName>
    </submittedName>
</protein>
<organism evidence="2 3">
    <name type="scientific">Hanamia caeni</name>
    <dbReference type="NCBI Taxonomy" id="2294116"/>
    <lineage>
        <taxon>Bacteria</taxon>
        <taxon>Pseudomonadati</taxon>
        <taxon>Bacteroidota</taxon>
        <taxon>Chitinophagia</taxon>
        <taxon>Chitinophagales</taxon>
        <taxon>Chitinophagaceae</taxon>
        <taxon>Hanamia</taxon>
    </lineage>
</organism>
<feature type="transmembrane region" description="Helical" evidence="1">
    <location>
        <begin position="21"/>
        <end position="42"/>
    </location>
</feature>